<accession>A0A177AUH6</accession>
<dbReference type="AlphaFoldDB" id="A0A177AUH6"/>
<reference evidence="1 2" key="1">
    <citation type="submission" date="2016-04" db="EMBL/GenBank/DDBJ databases">
        <title>The genome of Intoshia linei affirms orthonectids as highly simplified spiralians.</title>
        <authorList>
            <person name="Mikhailov K.V."/>
            <person name="Slusarev G.S."/>
            <person name="Nikitin M.A."/>
            <person name="Logacheva M.D."/>
            <person name="Penin A."/>
            <person name="Aleoshin V."/>
            <person name="Panchin Y.V."/>
        </authorList>
    </citation>
    <scope>NUCLEOTIDE SEQUENCE [LARGE SCALE GENOMIC DNA]</scope>
    <source>
        <strain evidence="1">Intl2013</strain>
        <tissue evidence="1">Whole animal</tissue>
    </source>
</reference>
<proteinExistence type="predicted"/>
<name>A0A177AUH6_9BILA</name>
<sequence>MRMLKDSKTSKTIQSSLTNINSNVSIVSNSKMNKLKNMHVKNSKTGTMSSGVGTSVNSTCTNLQENSNVKNTKLLSQTHDISLIAKIDSLNLDVTNKCEQISAKLSKKIVRVAPESRLSLADKKKMEWKNQQTDYNWDPWGKPGGGAPLIDPYGNLLSDYNVRKSEILDKKYDFNKINLENFRDIKKQEWLKDLAIQRTEQLDKREKELQQIKLDKQVQFVNATVSESPNVVINFAQSDRSDYMPQCTTNNVTSTISHIPDPCNEKEDLLDLLKLQDMINSMVSKYQVDKPYENGALQKLQNNIQGLRDWNCIQRQDVSMVDQSVQVQTLKPQSNLSYLKKNKCKPRWNAVKTKPDIKIKQSDRDMLYNIKKKQWRVQQFRDRKNKSVQKTQNLQCKYVESDEKMNNKPYISNNSKKVSNTQNIGKMYCKPKKINVNLIKSKRISSVGRLETPFKADRCDLSKRTTSPPVPALRSQVKLSNLDNFMDKNLMNSIKSTNISNCIIKPPFVNILRSDDFIDCSEANKNIIRLPIIKNKFDVVNEDVETLEIPHIHKKTRHIHNFDNSNVCYNPLDRKQPNDLLLKQIRTIKKSFKLIKTDSSLILQNINTH</sequence>
<evidence type="ECO:0000313" key="2">
    <source>
        <dbReference type="Proteomes" id="UP000078046"/>
    </source>
</evidence>
<organism evidence="1 2">
    <name type="scientific">Intoshia linei</name>
    <dbReference type="NCBI Taxonomy" id="1819745"/>
    <lineage>
        <taxon>Eukaryota</taxon>
        <taxon>Metazoa</taxon>
        <taxon>Spiralia</taxon>
        <taxon>Lophotrochozoa</taxon>
        <taxon>Mesozoa</taxon>
        <taxon>Orthonectida</taxon>
        <taxon>Rhopaluridae</taxon>
        <taxon>Intoshia</taxon>
    </lineage>
</organism>
<dbReference type="OrthoDB" id="10042846at2759"/>
<comment type="caution">
    <text evidence="1">The sequence shown here is derived from an EMBL/GenBank/DDBJ whole genome shotgun (WGS) entry which is preliminary data.</text>
</comment>
<protein>
    <submittedName>
        <fullName evidence="1">Uncharacterized protein</fullName>
    </submittedName>
</protein>
<dbReference type="Proteomes" id="UP000078046">
    <property type="component" value="Unassembled WGS sequence"/>
</dbReference>
<dbReference type="EMBL" id="LWCA01001208">
    <property type="protein sequence ID" value="OAF65636.1"/>
    <property type="molecule type" value="Genomic_DNA"/>
</dbReference>
<keyword evidence="2" id="KW-1185">Reference proteome</keyword>
<evidence type="ECO:0000313" key="1">
    <source>
        <dbReference type="EMBL" id="OAF65636.1"/>
    </source>
</evidence>
<gene>
    <name evidence="1" type="ORF">A3Q56_06641</name>
</gene>